<evidence type="ECO:0000256" key="1">
    <source>
        <dbReference type="SAM" id="Phobius"/>
    </source>
</evidence>
<feature type="transmembrane region" description="Helical" evidence="1">
    <location>
        <begin position="88"/>
        <end position="111"/>
    </location>
</feature>
<dbReference type="EMBL" id="VSSQ01011219">
    <property type="protein sequence ID" value="MPM46294.1"/>
    <property type="molecule type" value="Genomic_DNA"/>
</dbReference>
<keyword evidence="1" id="KW-1133">Transmembrane helix</keyword>
<keyword evidence="1" id="KW-0472">Membrane</keyword>
<organism evidence="2">
    <name type="scientific">bioreactor metagenome</name>
    <dbReference type="NCBI Taxonomy" id="1076179"/>
    <lineage>
        <taxon>unclassified sequences</taxon>
        <taxon>metagenomes</taxon>
        <taxon>ecological metagenomes</taxon>
    </lineage>
</organism>
<reference evidence="2" key="1">
    <citation type="submission" date="2019-08" db="EMBL/GenBank/DDBJ databases">
        <authorList>
            <person name="Kucharzyk K."/>
            <person name="Murdoch R.W."/>
            <person name="Higgins S."/>
            <person name="Loffler F."/>
        </authorList>
    </citation>
    <scope>NUCLEOTIDE SEQUENCE</scope>
</reference>
<feature type="transmembrane region" description="Helical" evidence="1">
    <location>
        <begin position="63"/>
        <end position="82"/>
    </location>
</feature>
<gene>
    <name evidence="2" type="ORF">SDC9_92992</name>
</gene>
<proteinExistence type="predicted"/>
<evidence type="ECO:0000313" key="2">
    <source>
        <dbReference type="EMBL" id="MPM46294.1"/>
    </source>
</evidence>
<keyword evidence="1" id="KW-0812">Transmembrane</keyword>
<dbReference type="AlphaFoldDB" id="A0A645A980"/>
<protein>
    <submittedName>
        <fullName evidence="2">Uncharacterized protein</fullName>
    </submittedName>
</protein>
<sequence>MNKAFNKYGLPLLIVIIGGWLIRLLNQYLNNGVILTVIIALLLFAFGISIQPKRRYKTWLKKLLIAFIFIYLILFDLGYFRFRFLVQVFDWLAIEQLEFNLLYLFLGWLFFD</sequence>
<name>A0A645A980_9ZZZZ</name>
<comment type="caution">
    <text evidence="2">The sequence shown here is derived from an EMBL/GenBank/DDBJ whole genome shotgun (WGS) entry which is preliminary data.</text>
</comment>
<feature type="transmembrane region" description="Helical" evidence="1">
    <location>
        <begin position="7"/>
        <end position="26"/>
    </location>
</feature>
<feature type="transmembrane region" description="Helical" evidence="1">
    <location>
        <begin position="32"/>
        <end position="51"/>
    </location>
</feature>
<accession>A0A645A980</accession>